<dbReference type="EMBL" id="BMAW01035001">
    <property type="protein sequence ID" value="GFU37748.1"/>
    <property type="molecule type" value="Genomic_DNA"/>
</dbReference>
<comment type="caution">
    <text evidence="1">The sequence shown here is derived from an EMBL/GenBank/DDBJ whole genome shotgun (WGS) entry which is preliminary data.</text>
</comment>
<dbReference type="Proteomes" id="UP000887013">
    <property type="component" value="Unassembled WGS sequence"/>
</dbReference>
<organism evidence="1 3">
    <name type="scientific">Nephila pilipes</name>
    <name type="common">Giant wood spider</name>
    <name type="synonym">Nephila maculata</name>
    <dbReference type="NCBI Taxonomy" id="299642"/>
    <lineage>
        <taxon>Eukaryota</taxon>
        <taxon>Metazoa</taxon>
        <taxon>Ecdysozoa</taxon>
        <taxon>Arthropoda</taxon>
        <taxon>Chelicerata</taxon>
        <taxon>Arachnida</taxon>
        <taxon>Araneae</taxon>
        <taxon>Araneomorphae</taxon>
        <taxon>Entelegynae</taxon>
        <taxon>Araneoidea</taxon>
        <taxon>Nephilidae</taxon>
        <taxon>Nephila</taxon>
    </lineage>
</organism>
<name>A0A8X6N4P6_NEPPI</name>
<accession>A0A8X6N4P6</accession>
<evidence type="ECO:0000313" key="2">
    <source>
        <dbReference type="EMBL" id="GFU37748.1"/>
    </source>
</evidence>
<dbReference type="EMBL" id="BMAW01054001">
    <property type="protein sequence ID" value="GFS93918.1"/>
    <property type="molecule type" value="Genomic_DNA"/>
</dbReference>
<proteinExistence type="predicted"/>
<protein>
    <submittedName>
        <fullName evidence="1">Uncharacterized protein</fullName>
    </submittedName>
</protein>
<sequence>MLFQSFSFDGYGISQILKYFAKLPNQKVGKFCEVLNEEMRIPHPHQREDFDHRGLYVIQSQLDRFTNTLAQTLILAIFGFVGGRGGRRTLLVNDVIPRNIA</sequence>
<evidence type="ECO:0000313" key="3">
    <source>
        <dbReference type="Proteomes" id="UP000887013"/>
    </source>
</evidence>
<keyword evidence="3" id="KW-1185">Reference proteome</keyword>
<reference evidence="1" key="1">
    <citation type="submission" date="2020-08" db="EMBL/GenBank/DDBJ databases">
        <title>Multicomponent nature underlies the extraordinary mechanical properties of spider dragline silk.</title>
        <authorList>
            <person name="Kono N."/>
            <person name="Nakamura H."/>
            <person name="Mori M."/>
            <person name="Yoshida Y."/>
            <person name="Ohtoshi R."/>
            <person name="Malay A.D."/>
            <person name="Moran D.A.P."/>
            <person name="Tomita M."/>
            <person name="Numata K."/>
            <person name="Arakawa K."/>
        </authorList>
    </citation>
    <scope>NUCLEOTIDE SEQUENCE</scope>
</reference>
<evidence type="ECO:0000313" key="1">
    <source>
        <dbReference type="EMBL" id="GFS93918.1"/>
    </source>
</evidence>
<gene>
    <name evidence="1" type="ORF">NPIL_249161</name>
    <name evidence="2" type="ORF">NPIL_281781</name>
</gene>
<dbReference type="AlphaFoldDB" id="A0A8X6N4P6"/>